<evidence type="ECO:0000256" key="6">
    <source>
        <dbReference type="ARBA" id="ARBA00022989"/>
    </source>
</evidence>
<dbReference type="InterPro" id="IPR020846">
    <property type="entry name" value="MFS_dom"/>
</dbReference>
<dbReference type="PROSITE" id="PS00216">
    <property type="entry name" value="SUGAR_TRANSPORT_1"/>
    <property type="match status" value="1"/>
</dbReference>
<dbReference type="InterPro" id="IPR005829">
    <property type="entry name" value="Sugar_transporter_CS"/>
</dbReference>
<evidence type="ECO:0000256" key="4">
    <source>
        <dbReference type="ARBA" id="ARBA00022692"/>
    </source>
</evidence>
<proteinExistence type="predicted"/>
<keyword evidence="3" id="KW-1003">Cell membrane</keyword>
<protein>
    <submittedName>
        <fullName evidence="10">MFS transporter</fullName>
    </submittedName>
</protein>
<comment type="subcellular location">
    <subcellularLocation>
        <location evidence="1">Cell membrane</location>
        <topology evidence="1">Multi-pass membrane protein</topology>
    </subcellularLocation>
</comment>
<feature type="transmembrane region" description="Helical" evidence="8">
    <location>
        <begin position="189"/>
        <end position="213"/>
    </location>
</feature>
<feature type="transmembrane region" description="Helical" evidence="8">
    <location>
        <begin position="371"/>
        <end position="394"/>
    </location>
</feature>
<sequence length="483" mass="52480">MPSPNCDSERICALLYVCYVFSRFTSPEHIEEGHTMTNEISHSAIKPKASRKEVVAVVLGAAVEFFDFSAYATFAVMIGNIFFPSDNPFTSLLLSVSVFGIGFIVRPLGAIFIGSYADRVGRKPAMLLTMVFMTIGTGGLVFLPGYETIGMAAPILLVIVRMLQGLAWGGEAGPATTFIMEAAPEGKRAFYTSWQIVAQGLAGISAGVIGYTLTVILTLEQLSAWGWRVPFAFGLIILPIAIYLRRNLNETFTTENSAASKSTGSLLGDVMRNYRGLILVGIFILSGSTITQYFLNYMTTYALKELAFAPGTAMASTILIGVCVVVFSLVGGWMADRFGRKMTIIAPRLILLLLLLPGLEMINAWRSEGVFFAIITLFAALQCISGAGVLVVLCENFPRYIRSTGFSIAFAFGITLFGGTAQIVFSWLIKWTGDPVSPGYYLIAANILCLVATLMLKERAPHKATRRLKAPQGKIQFAKEKSQ</sequence>
<keyword evidence="7 8" id="KW-0472">Membrane</keyword>
<feature type="transmembrane region" description="Helical" evidence="8">
    <location>
        <begin position="276"/>
        <end position="295"/>
    </location>
</feature>
<dbReference type="Proteomes" id="UP001596169">
    <property type="component" value="Unassembled WGS sequence"/>
</dbReference>
<accession>A0ABW1PXU7</accession>
<dbReference type="PROSITE" id="PS50850">
    <property type="entry name" value="MFS"/>
    <property type="match status" value="1"/>
</dbReference>
<dbReference type="Pfam" id="PF00083">
    <property type="entry name" value="Sugar_tr"/>
    <property type="match status" value="1"/>
</dbReference>
<dbReference type="Gene3D" id="1.20.1250.20">
    <property type="entry name" value="MFS general substrate transporter like domains"/>
    <property type="match status" value="1"/>
</dbReference>
<feature type="transmembrane region" description="Helical" evidence="8">
    <location>
        <begin position="406"/>
        <end position="428"/>
    </location>
</feature>
<keyword evidence="11" id="KW-1185">Reference proteome</keyword>
<evidence type="ECO:0000256" key="2">
    <source>
        <dbReference type="ARBA" id="ARBA00022448"/>
    </source>
</evidence>
<gene>
    <name evidence="10" type="ORF">ACFPZP_05350</name>
</gene>
<organism evidence="10 11">
    <name type="scientific">Citrobacter bitternis</name>
    <dbReference type="NCBI Taxonomy" id="1585982"/>
    <lineage>
        <taxon>Bacteria</taxon>
        <taxon>Pseudomonadati</taxon>
        <taxon>Pseudomonadota</taxon>
        <taxon>Gammaproteobacteria</taxon>
        <taxon>Enterobacterales</taxon>
        <taxon>Enterobacteriaceae</taxon>
        <taxon>Citrobacter</taxon>
    </lineage>
</organism>
<dbReference type="SUPFAM" id="SSF103473">
    <property type="entry name" value="MFS general substrate transporter"/>
    <property type="match status" value="1"/>
</dbReference>
<keyword evidence="4 8" id="KW-0812">Transmembrane</keyword>
<dbReference type="InterPro" id="IPR051084">
    <property type="entry name" value="H+-coupled_symporters"/>
</dbReference>
<feature type="domain" description="Major facilitator superfamily (MFS) profile" evidence="9">
    <location>
        <begin position="53"/>
        <end position="461"/>
    </location>
</feature>
<dbReference type="EMBL" id="JBHSRG010000004">
    <property type="protein sequence ID" value="MFC6120483.1"/>
    <property type="molecule type" value="Genomic_DNA"/>
</dbReference>
<keyword evidence="2" id="KW-0813">Transport</keyword>
<evidence type="ECO:0000256" key="8">
    <source>
        <dbReference type="SAM" id="Phobius"/>
    </source>
</evidence>
<keyword evidence="6 8" id="KW-1133">Transmembrane helix</keyword>
<dbReference type="PANTHER" id="PTHR43528">
    <property type="entry name" value="ALPHA-KETOGLUTARATE PERMEASE"/>
    <property type="match status" value="1"/>
</dbReference>
<keyword evidence="5" id="KW-0769">Symport</keyword>
<evidence type="ECO:0000256" key="5">
    <source>
        <dbReference type="ARBA" id="ARBA00022847"/>
    </source>
</evidence>
<feature type="transmembrane region" description="Helical" evidence="8">
    <location>
        <begin position="307"/>
        <end position="333"/>
    </location>
</feature>
<feature type="transmembrane region" description="Helical" evidence="8">
    <location>
        <begin position="440"/>
        <end position="457"/>
    </location>
</feature>
<name>A0ABW1PXU7_9ENTR</name>
<dbReference type="PANTHER" id="PTHR43528:SF3">
    <property type="entry name" value="CITRATE-PROTON SYMPORTER"/>
    <property type="match status" value="1"/>
</dbReference>
<dbReference type="RefSeq" id="WP_378108892.1">
    <property type="nucleotide sequence ID" value="NZ_JBHSRG010000004.1"/>
</dbReference>
<evidence type="ECO:0000256" key="3">
    <source>
        <dbReference type="ARBA" id="ARBA00022475"/>
    </source>
</evidence>
<dbReference type="InterPro" id="IPR005828">
    <property type="entry name" value="MFS_sugar_transport-like"/>
</dbReference>
<evidence type="ECO:0000256" key="1">
    <source>
        <dbReference type="ARBA" id="ARBA00004651"/>
    </source>
</evidence>
<feature type="transmembrane region" description="Helical" evidence="8">
    <location>
        <begin position="225"/>
        <end position="244"/>
    </location>
</feature>
<feature type="transmembrane region" description="Helical" evidence="8">
    <location>
        <begin position="125"/>
        <end position="143"/>
    </location>
</feature>
<dbReference type="InterPro" id="IPR036259">
    <property type="entry name" value="MFS_trans_sf"/>
</dbReference>
<comment type="caution">
    <text evidence="10">The sequence shown here is derived from an EMBL/GenBank/DDBJ whole genome shotgun (WGS) entry which is preliminary data.</text>
</comment>
<dbReference type="PROSITE" id="PS00217">
    <property type="entry name" value="SUGAR_TRANSPORT_2"/>
    <property type="match status" value="1"/>
</dbReference>
<reference evidence="11" key="1">
    <citation type="journal article" date="2019" name="Int. J. Syst. Evol. Microbiol.">
        <title>The Global Catalogue of Microorganisms (GCM) 10K type strain sequencing project: providing services to taxonomists for standard genome sequencing and annotation.</title>
        <authorList>
            <consortium name="The Broad Institute Genomics Platform"/>
            <consortium name="The Broad Institute Genome Sequencing Center for Infectious Disease"/>
            <person name="Wu L."/>
            <person name="Ma J."/>
        </authorList>
    </citation>
    <scope>NUCLEOTIDE SEQUENCE [LARGE SCALE GENOMIC DNA]</scope>
    <source>
        <strain evidence="11">JCM30009</strain>
    </source>
</reference>
<evidence type="ECO:0000256" key="7">
    <source>
        <dbReference type="ARBA" id="ARBA00023136"/>
    </source>
</evidence>
<evidence type="ECO:0000313" key="10">
    <source>
        <dbReference type="EMBL" id="MFC6120483.1"/>
    </source>
</evidence>
<evidence type="ECO:0000313" key="11">
    <source>
        <dbReference type="Proteomes" id="UP001596169"/>
    </source>
</evidence>
<feature type="transmembrane region" description="Helical" evidence="8">
    <location>
        <begin position="345"/>
        <end position="365"/>
    </location>
</feature>
<evidence type="ECO:0000259" key="9">
    <source>
        <dbReference type="PROSITE" id="PS50850"/>
    </source>
</evidence>
<feature type="transmembrane region" description="Helical" evidence="8">
    <location>
        <begin position="149"/>
        <end position="168"/>
    </location>
</feature>
<feature type="transmembrane region" description="Helical" evidence="8">
    <location>
        <begin position="89"/>
        <end position="113"/>
    </location>
</feature>
<feature type="transmembrane region" description="Helical" evidence="8">
    <location>
        <begin position="54"/>
        <end position="83"/>
    </location>
</feature>